<keyword evidence="9" id="KW-1185">Reference proteome</keyword>
<dbReference type="Proteomes" id="UP000253918">
    <property type="component" value="Unassembled WGS sequence"/>
</dbReference>
<feature type="transmembrane region" description="Helical" evidence="6">
    <location>
        <begin position="192"/>
        <end position="216"/>
    </location>
</feature>
<dbReference type="RefSeq" id="WP_114688297.1">
    <property type="nucleotide sequence ID" value="NZ_QQNB01000003.1"/>
</dbReference>
<dbReference type="InterPro" id="IPR003661">
    <property type="entry name" value="HisK_dim/P_dom"/>
</dbReference>
<dbReference type="Gene3D" id="3.30.565.10">
    <property type="entry name" value="Histidine kinase-like ATPase, C-terminal domain"/>
    <property type="match status" value="1"/>
</dbReference>
<keyword evidence="6" id="KW-1133">Transmembrane helix</keyword>
<evidence type="ECO:0000256" key="4">
    <source>
        <dbReference type="ARBA" id="ARBA00022679"/>
    </source>
</evidence>
<dbReference type="InterPro" id="IPR005467">
    <property type="entry name" value="His_kinase_dom"/>
</dbReference>
<accession>A0A369VTQ5</accession>
<name>A0A369VTQ5_9SPHN</name>
<evidence type="ECO:0000259" key="7">
    <source>
        <dbReference type="PROSITE" id="PS50109"/>
    </source>
</evidence>
<keyword evidence="6" id="KW-0472">Membrane</keyword>
<dbReference type="SMART" id="SM00387">
    <property type="entry name" value="HATPase_c"/>
    <property type="match status" value="1"/>
</dbReference>
<dbReference type="SUPFAM" id="SSF47384">
    <property type="entry name" value="Homodimeric domain of signal transducing histidine kinase"/>
    <property type="match status" value="1"/>
</dbReference>
<gene>
    <name evidence="8" type="ORF">DVW87_13220</name>
</gene>
<dbReference type="GO" id="GO:0007234">
    <property type="term" value="P:osmosensory signaling via phosphorelay pathway"/>
    <property type="evidence" value="ECO:0007669"/>
    <property type="project" value="TreeGrafter"/>
</dbReference>
<keyword evidence="4" id="KW-0808">Transferase</keyword>
<dbReference type="PRINTS" id="PR00344">
    <property type="entry name" value="BCTRLSENSOR"/>
</dbReference>
<dbReference type="InterPro" id="IPR004358">
    <property type="entry name" value="Sig_transdc_His_kin-like_C"/>
</dbReference>
<keyword evidence="5 8" id="KW-0418">Kinase</keyword>
<proteinExistence type="predicted"/>
<feature type="domain" description="Histidine kinase" evidence="7">
    <location>
        <begin position="260"/>
        <end position="496"/>
    </location>
</feature>
<evidence type="ECO:0000313" key="9">
    <source>
        <dbReference type="Proteomes" id="UP000253918"/>
    </source>
</evidence>
<comment type="caution">
    <text evidence="8">The sequence shown here is derived from an EMBL/GenBank/DDBJ whole genome shotgun (WGS) entry which is preliminary data.</text>
</comment>
<dbReference type="GO" id="GO:0000155">
    <property type="term" value="F:phosphorelay sensor kinase activity"/>
    <property type="evidence" value="ECO:0007669"/>
    <property type="project" value="InterPro"/>
</dbReference>
<evidence type="ECO:0000256" key="2">
    <source>
        <dbReference type="ARBA" id="ARBA00012438"/>
    </source>
</evidence>
<dbReference type="SUPFAM" id="SSF55874">
    <property type="entry name" value="ATPase domain of HSP90 chaperone/DNA topoisomerase II/histidine kinase"/>
    <property type="match status" value="1"/>
</dbReference>
<dbReference type="EC" id="2.7.13.3" evidence="2"/>
<dbReference type="SMART" id="SM00388">
    <property type="entry name" value="HisKA"/>
    <property type="match status" value="1"/>
</dbReference>
<dbReference type="PANTHER" id="PTHR42878:SF15">
    <property type="entry name" value="BACTERIOPHYTOCHROME"/>
    <property type="match status" value="1"/>
</dbReference>
<dbReference type="Pfam" id="PF05227">
    <property type="entry name" value="CHASE3"/>
    <property type="match status" value="1"/>
</dbReference>
<dbReference type="GO" id="GO:0030295">
    <property type="term" value="F:protein kinase activator activity"/>
    <property type="evidence" value="ECO:0007669"/>
    <property type="project" value="TreeGrafter"/>
</dbReference>
<dbReference type="InterPro" id="IPR050351">
    <property type="entry name" value="BphY/WalK/GraS-like"/>
</dbReference>
<comment type="catalytic activity">
    <reaction evidence="1">
        <text>ATP + protein L-histidine = ADP + protein N-phospho-L-histidine.</text>
        <dbReference type="EC" id="2.7.13.3"/>
    </reaction>
</comment>
<organism evidence="8 9">
    <name type="scientific">Sphingomonas aracearum</name>
    <dbReference type="NCBI Taxonomy" id="2283317"/>
    <lineage>
        <taxon>Bacteria</taxon>
        <taxon>Pseudomonadati</taxon>
        <taxon>Pseudomonadota</taxon>
        <taxon>Alphaproteobacteria</taxon>
        <taxon>Sphingomonadales</taxon>
        <taxon>Sphingomonadaceae</taxon>
        <taxon>Sphingomonas</taxon>
    </lineage>
</organism>
<dbReference type="InterPro" id="IPR036890">
    <property type="entry name" value="HATPase_C_sf"/>
</dbReference>
<dbReference type="InterPro" id="IPR007891">
    <property type="entry name" value="CHASE3"/>
</dbReference>
<dbReference type="OrthoDB" id="9808408at2"/>
<evidence type="ECO:0000256" key="1">
    <source>
        <dbReference type="ARBA" id="ARBA00000085"/>
    </source>
</evidence>
<dbReference type="Gene3D" id="1.10.287.130">
    <property type="match status" value="1"/>
</dbReference>
<dbReference type="EMBL" id="QQNB01000003">
    <property type="protein sequence ID" value="RDE04560.1"/>
    <property type="molecule type" value="Genomic_DNA"/>
</dbReference>
<dbReference type="PANTHER" id="PTHR42878">
    <property type="entry name" value="TWO-COMPONENT HISTIDINE KINASE"/>
    <property type="match status" value="1"/>
</dbReference>
<evidence type="ECO:0000256" key="5">
    <source>
        <dbReference type="ARBA" id="ARBA00022777"/>
    </source>
</evidence>
<dbReference type="InterPro" id="IPR036097">
    <property type="entry name" value="HisK_dim/P_sf"/>
</dbReference>
<dbReference type="CDD" id="cd19410">
    <property type="entry name" value="HK9-like_sensor"/>
    <property type="match status" value="1"/>
</dbReference>
<dbReference type="PROSITE" id="PS50109">
    <property type="entry name" value="HIS_KIN"/>
    <property type="match status" value="1"/>
</dbReference>
<dbReference type="GO" id="GO:0000156">
    <property type="term" value="F:phosphorelay response regulator activity"/>
    <property type="evidence" value="ECO:0007669"/>
    <property type="project" value="TreeGrafter"/>
</dbReference>
<protein>
    <recommendedName>
        <fullName evidence="2">histidine kinase</fullName>
        <ecNumber evidence="2">2.7.13.3</ecNumber>
    </recommendedName>
</protein>
<dbReference type="CDD" id="cd00082">
    <property type="entry name" value="HisKA"/>
    <property type="match status" value="1"/>
</dbReference>
<keyword evidence="3" id="KW-0597">Phosphoprotein</keyword>
<dbReference type="InterPro" id="IPR003594">
    <property type="entry name" value="HATPase_dom"/>
</dbReference>
<evidence type="ECO:0000256" key="3">
    <source>
        <dbReference type="ARBA" id="ARBA00022553"/>
    </source>
</evidence>
<keyword evidence="6" id="KW-0812">Transmembrane</keyword>
<dbReference type="Pfam" id="PF00512">
    <property type="entry name" value="HisKA"/>
    <property type="match status" value="1"/>
</dbReference>
<reference evidence="8 9" key="1">
    <citation type="submission" date="2018-07" db="EMBL/GenBank/DDBJ databases">
        <title>a novel species of Sphingomonas isolated from the rhizosphere soil of Araceae plant.</title>
        <authorList>
            <person name="Zhiyong W."/>
            <person name="Qinglan Z."/>
            <person name="Zhiwei F."/>
            <person name="Ding X."/>
            <person name="Gejiao W."/>
            <person name="Shixue Z."/>
        </authorList>
    </citation>
    <scope>NUCLEOTIDE SEQUENCE [LARGE SCALE GENOMIC DNA]</scope>
    <source>
        <strain evidence="8 9">WZY 27</strain>
    </source>
</reference>
<evidence type="ECO:0000313" key="8">
    <source>
        <dbReference type="EMBL" id="RDE04560.1"/>
    </source>
</evidence>
<dbReference type="Pfam" id="PF02518">
    <property type="entry name" value="HATPase_c"/>
    <property type="match status" value="1"/>
</dbReference>
<dbReference type="AlphaFoldDB" id="A0A369VTQ5"/>
<evidence type="ECO:0000256" key="6">
    <source>
        <dbReference type="SAM" id="Phobius"/>
    </source>
</evidence>
<feature type="transmembrane region" description="Helical" evidence="6">
    <location>
        <begin position="19"/>
        <end position="41"/>
    </location>
</feature>
<sequence length="501" mass="55694">MIASRIKRFGVGEGLANRFLVTCMALGFASVIIAVVAAAWMTTRTQELSRWVSHTYEVEIAITQALNGVEQAEATRRGYLLTGQEIYRTTYVQAATKVQPALWRVHWLSRDNPEQQRNLAALRRELNDLQRVRNASVALMAAGDRPAAVRLFADETGARRMRRIRDRAGAMVTAERVLLDRRREEQAASLRAFYVTLGIAGVLLVLSALASLATVLRYTSDLGTSRDQLQSLNDSLETLVAERTEDLTRANEEIQRFAYIVSHDLRSPLVNVMGFTAELDAATSAIGELIDRAEERAPDIVTDEARFAAREDLPEAIGFIRTSTQKMDRLINAILKLSREGRRVLLRETVDVAALADGIAASLQHRLDEQGTTITVQRPMPEMTTDRLALEQILSNLIENAVKYLQPGRPGRIVVRGSAWAGRTIIEVEDNGRGISAHDHQRIFDLFRRSGQQDQPGEGIGLAHVRALAYRLGGTIDVRSEFGQGSTFRLSLPTVMNEEAR</sequence>